<proteinExistence type="predicted"/>
<protein>
    <submittedName>
        <fullName evidence="1">Uncharacterized protein</fullName>
    </submittedName>
</protein>
<name>A0ABR2CTY2_9ROSI</name>
<evidence type="ECO:0000313" key="2">
    <source>
        <dbReference type="Proteomes" id="UP001472677"/>
    </source>
</evidence>
<organism evidence="1 2">
    <name type="scientific">Hibiscus sabdariffa</name>
    <name type="common">roselle</name>
    <dbReference type="NCBI Taxonomy" id="183260"/>
    <lineage>
        <taxon>Eukaryota</taxon>
        <taxon>Viridiplantae</taxon>
        <taxon>Streptophyta</taxon>
        <taxon>Embryophyta</taxon>
        <taxon>Tracheophyta</taxon>
        <taxon>Spermatophyta</taxon>
        <taxon>Magnoliopsida</taxon>
        <taxon>eudicotyledons</taxon>
        <taxon>Gunneridae</taxon>
        <taxon>Pentapetalae</taxon>
        <taxon>rosids</taxon>
        <taxon>malvids</taxon>
        <taxon>Malvales</taxon>
        <taxon>Malvaceae</taxon>
        <taxon>Malvoideae</taxon>
        <taxon>Hibiscus</taxon>
    </lineage>
</organism>
<sequence length="269" mass="30895">MNRFHSMTSTLNRVHSLRTMHLSETRDGKTKSLSCLQCLSRNDYKLRKFVTKISDMSTEADIHSINKKQNEVTSEPTARAISLETTETEFNVHVTRRTMRKPCNFLTGETEDGSRIDTMNETSKLDASSLGKLTYSTKLCIETIDLNQHPGYSRRPIWFCLLASQETEGVALPQIPKPYIHARNGDLEVSFVNKYLARKLNLKHESEVEVMCLGHPLISDLTLNDLIEIWLEATSGIKPVPVKARYRRDVRNFLMELTYRRSNEQCTLL</sequence>
<dbReference type="PANTHER" id="PTHR46293:SF9">
    <property type="entry name" value="E3 UBIQUITIN PROTEIN LIGASE DRIP1-LIKE"/>
    <property type="match status" value="1"/>
</dbReference>
<keyword evidence="2" id="KW-1185">Reference proteome</keyword>
<dbReference type="PANTHER" id="PTHR46293">
    <property type="entry name" value="E3 UBIQUITIN PROTEIN LIGASE DRIP1"/>
    <property type="match status" value="1"/>
</dbReference>
<accession>A0ABR2CTY2</accession>
<comment type="caution">
    <text evidence="1">The sequence shown here is derived from an EMBL/GenBank/DDBJ whole genome shotgun (WGS) entry which is preliminary data.</text>
</comment>
<dbReference type="InterPro" id="IPR044807">
    <property type="entry name" value="DRIP1-like"/>
</dbReference>
<gene>
    <name evidence="1" type="ORF">V6N12_047778</name>
</gene>
<dbReference type="EMBL" id="JBBPBM010000043">
    <property type="protein sequence ID" value="KAK8523252.1"/>
    <property type="molecule type" value="Genomic_DNA"/>
</dbReference>
<dbReference type="Gene3D" id="3.10.20.90">
    <property type="entry name" value="Phosphatidylinositol 3-kinase Catalytic Subunit, Chain A, domain 1"/>
    <property type="match status" value="1"/>
</dbReference>
<evidence type="ECO:0000313" key="1">
    <source>
        <dbReference type="EMBL" id="KAK8523252.1"/>
    </source>
</evidence>
<reference evidence="1 2" key="1">
    <citation type="journal article" date="2024" name="G3 (Bethesda)">
        <title>Genome assembly of Hibiscus sabdariffa L. provides insights into metabolisms of medicinal natural products.</title>
        <authorList>
            <person name="Kim T."/>
        </authorList>
    </citation>
    <scope>NUCLEOTIDE SEQUENCE [LARGE SCALE GENOMIC DNA]</scope>
    <source>
        <strain evidence="1">TK-2024</strain>
        <tissue evidence="1">Old leaves</tissue>
    </source>
</reference>
<dbReference type="Proteomes" id="UP001472677">
    <property type="component" value="Unassembled WGS sequence"/>
</dbReference>